<sequence>MWLKKLFSEQKPTWTFYAYDNIAHVDLKSENNIAQNVKINIFLQSFNTKK</sequence>
<dbReference type="AlphaFoldDB" id="A0A9P8AQC0"/>
<comment type="caution">
    <text evidence="1">The sequence shown here is derived from an EMBL/GenBank/DDBJ whole genome shotgun (WGS) entry which is preliminary data.</text>
</comment>
<name>A0A9P8AQC0_9AGAR</name>
<reference evidence="1" key="1">
    <citation type="submission" date="2020-11" db="EMBL/GenBank/DDBJ databases">
        <title>Adaptations for nitrogen fixation in a non-lichenized fungal sporocarp promotes dispersal by wood-feeding termites.</title>
        <authorList>
            <consortium name="DOE Joint Genome Institute"/>
            <person name="Koch R.A."/>
            <person name="Yoon G."/>
            <person name="Arayal U."/>
            <person name="Lail K."/>
            <person name="Amirebrahimi M."/>
            <person name="Labutti K."/>
            <person name="Lipzen A."/>
            <person name="Riley R."/>
            <person name="Barry K."/>
            <person name="Henrissat B."/>
            <person name="Grigoriev I.V."/>
            <person name="Herr J.R."/>
            <person name="Aime M.C."/>
        </authorList>
    </citation>
    <scope>NUCLEOTIDE SEQUENCE</scope>
    <source>
        <strain evidence="1">MCA 3950</strain>
    </source>
</reference>
<evidence type="ECO:0000313" key="2">
    <source>
        <dbReference type="Proteomes" id="UP000812287"/>
    </source>
</evidence>
<protein>
    <submittedName>
        <fullName evidence="1">Uncharacterized protein</fullName>
    </submittedName>
</protein>
<organism evidence="1 2">
    <name type="scientific">Guyanagaster necrorhizus</name>
    <dbReference type="NCBI Taxonomy" id="856835"/>
    <lineage>
        <taxon>Eukaryota</taxon>
        <taxon>Fungi</taxon>
        <taxon>Dikarya</taxon>
        <taxon>Basidiomycota</taxon>
        <taxon>Agaricomycotina</taxon>
        <taxon>Agaricomycetes</taxon>
        <taxon>Agaricomycetidae</taxon>
        <taxon>Agaricales</taxon>
        <taxon>Marasmiineae</taxon>
        <taxon>Physalacriaceae</taxon>
        <taxon>Guyanagaster</taxon>
    </lineage>
</organism>
<accession>A0A9P8AQC0</accession>
<dbReference type="EMBL" id="MU250542">
    <property type="protein sequence ID" value="KAG7443944.1"/>
    <property type="molecule type" value="Genomic_DNA"/>
</dbReference>
<dbReference type="GeneID" id="66105746"/>
<evidence type="ECO:0000313" key="1">
    <source>
        <dbReference type="EMBL" id="KAG7443944.1"/>
    </source>
</evidence>
<keyword evidence="2" id="KW-1185">Reference proteome</keyword>
<proteinExistence type="predicted"/>
<dbReference type="RefSeq" id="XP_043037444.1">
    <property type="nucleotide sequence ID" value="XM_043183449.1"/>
</dbReference>
<dbReference type="Proteomes" id="UP000812287">
    <property type="component" value="Unassembled WGS sequence"/>
</dbReference>
<gene>
    <name evidence="1" type="ORF">BT62DRAFT_901189</name>
</gene>
<dbReference type="OrthoDB" id="2205812at2759"/>